<dbReference type="Proteomes" id="UP000694915">
    <property type="component" value="Chromosome 8"/>
</dbReference>
<evidence type="ECO:0000256" key="10">
    <source>
        <dbReference type="SAM" id="MobiDB-lite"/>
    </source>
</evidence>
<feature type="region of interest" description="Disordered" evidence="10">
    <location>
        <begin position="294"/>
        <end position="352"/>
    </location>
</feature>
<feature type="compositionally biased region" description="Polar residues" evidence="10">
    <location>
        <begin position="186"/>
        <end position="205"/>
    </location>
</feature>
<evidence type="ECO:0000256" key="4">
    <source>
        <dbReference type="ARBA" id="ARBA00022763"/>
    </source>
</evidence>
<feature type="compositionally biased region" description="Polar residues" evidence="10">
    <location>
        <begin position="614"/>
        <end position="625"/>
    </location>
</feature>
<organism evidence="12 13">
    <name type="scientific">Microtus ochrogaster</name>
    <name type="common">Prairie vole</name>
    <dbReference type="NCBI Taxonomy" id="79684"/>
    <lineage>
        <taxon>Eukaryota</taxon>
        <taxon>Metazoa</taxon>
        <taxon>Chordata</taxon>
        <taxon>Craniata</taxon>
        <taxon>Vertebrata</taxon>
        <taxon>Euteleostomi</taxon>
        <taxon>Mammalia</taxon>
        <taxon>Eutheria</taxon>
        <taxon>Euarchontoglires</taxon>
        <taxon>Glires</taxon>
        <taxon>Rodentia</taxon>
        <taxon>Myomorpha</taxon>
        <taxon>Muroidea</taxon>
        <taxon>Cricetidae</taxon>
        <taxon>Arvicolinae</taxon>
        <taxon>Microtus</taxon>
    </lineage>
</organism>
<evidence type="ECO:0000256" key="6">
    <source>
        <dbReference type="ARBA" id="ARBA00022833"/>
    </source>
</evidence>
<accession>A0ABM0KTN1</accession>
<keyword evidence="6" id="KW-0862">Zinc</keyword>
<feature type="compositionally biased region" description="Polar residues" evidence="10">
    <location>
        <begin position="298"/>
        <end position="308"/>
    </location>
</feature>
<dbReference type="Pfam" id="PF12706">
    <property type="entry name" value="Lactamase_B_2"/>
    <property type="match status" value="1"/>
</dbReference>
<comment type="similarity">
    <text evidence="2">Belongs to the DNA repair metallo-beta-lactamase (DRMBL) family.</text>
</comment>
<feature type="compositionally biased region" description="Basic residues" evidence="10">
    <location>
        <begin position="102"/>
        <end position="113"/>
    </location>
</feature>
<feature type="region of interest" description="Disordered" evidence="10">
    <location>
        <begin position="435"/>
        <end position="504"/>
    </location>
</feature>
<dbReference type="Gene3D" id="3.40.50.12650">
    <property type="match status" value="1"/>
</dbReference>
<dbReference type="GeneID" id="101984460"/>
<feature type="compositionally biased region" description="Basic and acidic residues" evidence="10">
    <location>
        <begin position="482"/>
        <end position="492"/>
    </location>
</feature>
<keyword evidence="12" id="KW-1185">Reference proteome</keyword>
<name>A0ABM0KTN1_MICOH</name>
<dbReference type="InterPro" id="IPR001279">
    <property type="entry name" value="Metallo-B-lactamas"/>
</dbReference>
<keyword evidence="8" id="KW-0539">Nucleus</keyword>
<dbReference type="Gene3D" id="3.60.15.10">
    <property type="entry name" value="Ribonuclease Z/Hydroxyacylglutathione hydrolase-like"/>
    <property type="match status" value="1"/>
</dbReference>
<keyword evidence="3" id="KW-0479">Metal-binding</keyword>
<evidence type="ECO:0000256" key="7">
    <source>
        <dbReference type="ARBA" id="ARBA00023204"/>
    </source>
</evidence>
<evidence type="ECO:0000256" key="3">
    <source>
        <dbReference type="ARBA" id="ARBA00022723"/>
    </source>
</evidence>
<evidence type="ECO:0000256" key="8">
    <source>
        <dbReference type="ARBA" id="ARBA00023242"/>
    </source>
</evidence>
<feature type="compositionally biased region" description="Polar residues" evidence="10">
    <location>
        <begin position="451"/>
        <end position="480"/>
    </location>
</feature>
<dbReference type="PANTHER" id="PTHR23240">
    <property type="entry name" value="DNA CROSS-LINK REPAIR PROTEIN PSO2/SNM1-RELATED"/>
    <property type="match status" value="1"/>
</dbReference>
<feature type="compositionally biased region" description="Basic and acidic residues" evidence="10">
    <location>
        <begin position="437"/>
        <end position="448"/>
    </location>
</feature>
<dbReference type="PANTHER" id="PTHR23240:SF6">
    <property type="entry name" value="DNA CROSS-LINK REPAIR 1A PROTEIN"/>
    <property type="match status" value="1"/>
</dbReference>
<dbReference type="PROSITE" id="PS51908">
    <property type="entry name" value="ZF_UBZ4"/>
    <property type="match status" value="1"/>
</dbReference>
<feature type="domain" description="UBZ4-type" evidence="11">
    <location>
        <begin position="122"/>
        <end position="152"/>
    </location>
</feature>
<dbReference type="InterPro" id="IPR011084">
    <property type="entry name" value="DRMBL"/>
</dbReference>
<gene>
    <name evidence="13" type="primary">Dclre1a</name>
</gene>
<dbReference type="RefSeq" id="XP_005352579.1">
    <property type="nucleotide sequence ID" value="XM_005352522.3"/>
</dbReference>
<evidence type="ECO:0000313" key="13">
    <source>
        <dbReference type="RefSeq" id="XP_005352579.1"/>
    </source>
</evidence>
<evidence type="ECO:0000313" key="12">
    <source>
        <dbReference type="Proteomes" id="UP000694915"/>
    </source>
</evidence>
<keyword evidence="7 9" id="KW-0234">DNA repair</keyword>
<keyword evidence="4 9" id="KW-0227">DNA damage</keyword>
<feature type="compositionally biased region" description="Polar residues" evidence="10">
    <location>
        <begin position="533"/>
        <end position="549"/>
    </location>
</feature>
<feature type="region of interest" description="Disordered" evidence="10">
    <location>
        <begin position="15"/>
        <end position="116"/>
    </location>
</feature>
<evidence type="ECO:0000256" key="1">
    <source>
        <dbReference type="ARBA" id="ARBA00004123"/>
    </source>
</evidence>
<dbReference type="SUPFAM" id="SSF56281">
    <property type="entry name" value="Metallo-hydrolase/oxidoreductase"/>
    <property type="match status" value="1"/>
</dbReference>
<feature type="compositionally biased region" description="Basic residues" evidence="10">
    <location>
        <begin position="592"/>
        <end position="601"/>
    </location>
</feature>
<feature type="compositionally biased region" description="Polar residues" evidence="10">
    <location>
        <begin position="318"/>
        <end position="329"/>
    </location>
</feature>
<keyword evidence="5 9" id="KW-0863">Zinc-finger</keyword>
<dbReference type="Pfam" id="PF07522">
    <property type="entry name" value="DRMBL"/>
    <property type="match status" value="1"/>
</dbReference>
<feature type="region of interest" description="Disordered" evidence="10">
    <location>
        <begin position="520"/>
        <end position="652"/>
    </location>
</feature>
<dbReference type="InterPro" id="IPR006642">
    <property type="entry name" value="Rad18_UBZ4"/>
</dbReference>
<evidence type="ECO:0000256" key="2">
    <source>
        <dbReference type="ARBA" id="ARBA00010304"/>
    </source>
</evidence>
<reference evidence="13" key="1">
    <citation type="submission" date="2025-08" db="UniProtKB">
        <authorList>
            <consortium name="RefSeq"/>
        </authorList>
    </citation>
    <scope>IDENTIFICATION</scope>
</reference>
<feature type="region of interest" description="Disordered" evidence="10">
    <location>
        <begin position="186"/>
        <end position="220"/>
    </location>
</feature>
<evidence type="ECO:0000259" key="11">
    <source>
        <dbReference type="PROSITE" id="PS51908"/>
    </source>
</evidence>
<evidence type="ECO:0000256" key="9">
    <source>
        <dbReference type="PROSITE-ProRule" id="PRU01256"/>
    </source>
</evidence>
<dbReference type="InterPro" id="IPR036866">
    <property type="entry name" value="RibonucZ/Hydroxyglut_hydro"/>
</dbReference>
<proteinExistence type="inferred from homology"/>
<sequence>MLEEDTLWEKDIWEYKSKRKPKPAHPNNCSQNIPESVGKATDGKDQSKRKGNKRRTTDDKDNPKGPGVCLEETGCPISVGASQNSSAGEEVPQSESKETTPRKSRRTPKKKQVSPRVRPVYDGYCPSCQMPFSSLLGQTPQWHVFECLESPPISDTECPEGLRCTCTIPSHFKKYTHLLLAQSRASNEPLSSPTQVSAPLSSPSHTPAGHFTAAKPDPSCNPEEKWPVHLNTENLRKVLEDSSLLVQCLKTSQLPAETDRKIPASTGPQVSLAPQRAGFVKKDKLVGGDLPLSAEALNGQSSSQSTRAPSPEGDSGSCEISYSPLQSDAETYDFDGEPDDSQPELFSTQSSKDSCLEEDGSAIFETFLDKPFPKEREGVRPRARSLLAQAEFSGLCEGSAVRGSFQLPSRGAPPHTDTGLLLFSPALTVGCAASDDQTTKAKPGEPPRSHSLGSSQQTQKIETSAVSGQVSLPFRTSATSKPPEKEGGDHLPLHPTQSQIRGLGSKGLGATIANSACACRKGEKPSGAPLAKSLSTLPSSPKCNASQPSKKAMKQMDIGVFFGLPPKKQAEPSPRASAVGGPNASPGVSPKDKRRPPRKRKAENSLSDLELDSGNLNESQHSTELSQERTQRQRKRHKKSDSPWEGAPQRLEVGAVSLNQSKAFVSRTLDRRQRGSRGISESSGAREARRACPFYKRIPGTGFTVDAFQYGEVEGCTAYFLTHFHSDHYAGLSKDSTFPIYCSKITGNLLKQKLRVQEQYVHQLPMDTECVVDGVKVVLLDANHCPGATMILFRLPNGPVILHTGDFRANPSMERSLLAGHRVHTLYLDTTYCSPEFTFPSQQEVIQFAINTAFEAVTLNPRALVVCGTYCIGKEKVFLAVADVLGSKVGMSQEKYRTLQSLNIPEVNSLITTDMASSSVHLLPMMQINFKGLQSHLKKCAGKYDQILAFRPTGWTHSNNITSIADITPQTKGNISIYGIPYSEHSSYLEMKRFVQWLKPQKIIPTVNVGTFKSRNAMEKCFKEWRLEAGY</sequence>
<protein>
    <submittedName>
        <fullName evidence="13">DNA cross-link repair 1A protein</fullName>
    </submittedName>
</protein>
<feature type="compositionally biased region" description="Acidic residues" evidence="10">
    <location>
        <begin position="330"/>
        <end position="342"/>
    </location>
</feature>
<comment type="subcellular location">
    <subcellularLocation>
        <location evidence="1">Nucleus</location>
    </subcellularLocation>
</comment>
<evidence type="ECO:0000256" key="5">
    <source>
        <dbReference type="ARBA" id="ARBA00022771"/>
    </source>
</evidence>